<evidence type="ECO:0000256" key="3">
    <source>
        <dbReference type="ARBA" id="ARBA00012438"/>
    </source>
</evidence>
<keyword evidence="7" id="KW-0902">Two-component regulatory system</keyword>
<dbReference type="SMART" id="SM00304">
    <property type="entry name" value="HAMP"/>
    <property type="match status" value="3"/>
</dbReference>
<dbReference type="Pfam" id="PF13185">
    <property type="entry name" value="GAF_2"/>
    <property type="match status" value="1"/>
</dbReference>
<dbReference type="SMART" id="SM00065">
    <property type="entry name" value="GAF"/>
    <property type="match status" value="1"/>
</dbReference>
<comment type="catalytic activity">
    <reaction evidence="1">
        <text>ATP + protein L-histidine = ADP + protein N-phospho-L-histidine.</text>
        <dbReference type="EC" id="2.7.13.3"/>
    </reaction>
</comment>
<dbReference type="RefSeq" id="WP_207691732.1">
    <property type="nucleotide sequence ID" value="NZ_CP061799.1"/>
</dbReference>
<dbReference type="InterPro" id="IPR036890">
    <property type="entry name" value="HATPase_C_sf"/>
</dbReference>
<dbReference type="Gene3D" id="1.10.287.130">
    <property type="match status" value="1"/>
</dbReference>
<feature type="domain" description="Histidine kinase" evidence="12">
    <location>
        <begin position="938"/>
        <end position="1170"/>
    </location>
</feature>
<dbReference type="CDD" id="cd17546">
    <property type="entry name" value="REC_hyHK_CKI1_RcsC-like"/>
    <property type="match status" value="1"/>
</dbReference>
<dbReference type="InterPro" id="IPR029016">
    <property type="entry name" value="GAF-like_dom_sf"/>
</dbReference>
<dbReference type="Pfam" id="PF00072">
    <property type="entry name" value="Response_reg"/>
    <property type="match status" value="3"/>
</dbReference>
<evidence type="ECO:0000256" key="4">
    <source>
        <dbReference type="ARBA" id="ARBA00022553"/>
    </source>
</evidence>
<dbReference type="InterPro" id="IPR011006">
    <property type="entry name" value="CheY-like_superfamily"/>
</dbReference>
<evidence type="ECO:0000256" key="10">
    <source>
        <dbReference type="SAM" id="MobiDB-lite"/>
    </source>
</evidence>
<dbReference type="PROSITE" id="PS50110">
    <property type="entry name" value="RESPONSE_REGULATORY"/>
    <property type="match status" value="3"/>
</dbReference>
<dbReference type="CDD" id="cd00156">
    <property type="entry name" value="REC"/>
    <property type="match status" value="1"/>
</dbReference>
<evidence type="ECO:0000256" key="5">
    <source>
        <dbReference type="ARBA" id="ARBA00022679"/>
    </source>
</evidence>
<dbReference type="PROSITE" id="PS50109">
    <property type="entry name" value="HIS_KIN"/>
    <property type="match status" value="1"/>
</dbReference>
<comment type="subcellular location">
    <subcellularLocation>
        <location evidence="2">Membrane</location>
    </subcellularLocation>
</comment>
<keyword evidence="11" id="KW-0812">Transmembrane</keyword>
<feature type="compositionally biased region" description="Basic and acidic residues" evidence="10">
    <location>
        <begin position="1174"/>
        <end position="1188"/>
    </location>
</feature>
<evidence type="ECO:0000256" key="11">
    <source>
        <dbReference type="SAM" id="Phobius"/>
    </source>
</evidence>
<dbReference type="EMBL" id="CP061799">
    <property type="protein sequence ID" value="QTA80055.1"/>
    <property type="molecule type" value="Genomic_DNA"/>
</dbReference>
<feature type="domain" description="HAMP" evidence="14">
    <location>
        <begin position="316"/>
        <end position="368"/>
    </location>
</feature>
<dbReference type="Gene3D" id="3.30.565.10">
    <property type="entry name" value="Histidine kinase-like ATPase, C-terminal domain"/>
    <property type="match status" value="1"/>
</dbReference>
<dbReference type="SMART" id="SM00388">
    <property type="entry name" value="HisKA"/>
    <property type="match status" value="1"/>
</dbReference>
<dbReference type="Pfam" id="PF02518">
    <property type="entry name" value="HATPase_c"/>
    <property type="match status" value="1"/>
</dbReference>
<dbReference type="Proteomes" id="UP000663720">
    <property type="component" value="Chromosome"/>
</dbReference>
<keyword evidence="6 15" id="KW-0418">Kinase</keyword>
<name>A0A975GG88_9BACT</name>
<dbReference type="PRINTS" id="PR00344">
    <property type="entry name" value="BCTRLSENSOR"/>
</dbReference>
<dbReference type="InterPro" id="IPR001789">
    <property type="entry name" value="Sig_transdc_resp-reg_receiver"/>
</dbReference>
<evidence type="ECO:0000256" key="2">
    <source>
        <dbReference type="ARBA" id="ARBA00004370"/>
    </source>
</evidence>
<evidence type="ECO:0000259" key="13">
    <source>
        <dbReference type="PROSITE" id="PS50110"/>
    </source>
</evidence>
<feature type="domain" description="Response regulatory" evidence="13">
    <location>
        <begin position="1502"/>
        <end position="1619"/>
    </location>
</feature>
<feature type="region of interest" description="Disordered" evidence="10">
    <location>
        <begin position="1174"/>
        <end position="1198"/>
    </location>
</feature>
<dbReference type="SMART" id="SM00387">
    <property type="entry name" value="HATPase_c"/>
    <property type="match status" value="1"/>
</dbReference>
<dbReference type="InterPro" id="IPR003018">
    <property type="entry name" value="GAF"/>
</dbReference>
<dbReference type="GO" id="GO:0000155">
    <property type="term" value="F:phosphorelay sensor kinase activity"/>
    <property type="evidence" value="ECO:0007669"/>
    <property type="project" value="InterPro"/>
</dbReference>
<dbReference type="InterPro" id="IPR004358">
    <property type="entry name" value="Sig_transdc_His_kin-like_C"/>
</dbReference>
<keyword evidence="9" id="KW-0175">Coiled coil</keyword>
<dbReference type="InterPro" id="IPR036097">
    <property type="entry name" value="HisK_dim/P_sf"/>
</dbReference>
<gene>
    <name evidence="15" type="ORF">dnl_23410</name>
</gene>
<accession>A0A975GG88</accession>
<feature type="domain" description="HAMP" evidence="14">
    <location>
        <begin position="579"/>
        <end position="629"/>
    </location>
</feature>
<dbReference type="SUPFAM" id="SSF55781">
    <property type="entry name" value="GAF domain-like"/>
    <property type="match status" value="1"/>
</dbReference>
<dbReference type="InterPro" id="IPR005467">
    <property type="entry name" value="His_kinase_dom"/>
</dbReference>
<dbReference type="Gene3D" id="1.20.120.1530">
    <property type="match status" value="2"/>
</dbReference>
<dbReference type="PANTHER" id="PTHR45339">
    <property type="entry name" value="HYBRID SIGNAL TRANSDUCTION HISTIDINE KINASE J"/>
    <property type="match status" value="1"/>
</dbReference>
<dbReference type="EC" id="2.7.13.3" evidence="3"/>
<dbReference type="InterPro" id="IPR003660">
    <property type="entry name" value="HAMP_dom"/>
</dbReference>
<evidence type="ECO:0000256" key="6">
    <source>
        <dbReference type="ARBA" id="ARBA00022777"/>
    </source>
</evidence>
<dbReference type="GO" id="GO:0016020">
    <property type="term" value="C:membrane"/>
    <property type="evidence" value="ECO:0007669"/>
    <property type="project" value="UniProtKB-SubCell"/>
</dbReference>
<dbReference type="InterPro" id="IPR003661">
    <property type="entry name" value="HisK_dim/P_dom"/>
</dbReference>
<dbReference type="SUPFAM" id="SSF47384">
    <property type="entry name" value="Homodimeric domain of signal transducing histidine kinase"/>
    <property type="match status" value="1"/>
</dbReference>
<dbReference type="KEGG" id="dli:dnl_23410"/>
<evidence type="ECO:0000256" key="1">
    <source>
        <dbReference type="ARBA" id="ARBA00000085"/>
    </source>
</evidence>
<feature type="coiled-coil region" evidence="9">
    <location>
        <begin position="838"/>
        <end position="931"/>
    </location>
</feature>
<dbReference type="CDD" id="cd16922">
    <property type="entry name" value="HATPase_EvgS-ArcB-TorS-like"/>
    <property type="match status" value="1"/>
</dbReference>
<feature type="coiled-coil region" evidence="9">
    <location>
        <begin position="97"/>
        <end position="124"/>
    </location>
</feature>
<feature type="modified residue" description="4-aspartylphosphate" evidence="8">
    <location>
        <position position="1552"/>
    </location>
</feature>
<dbReference type="SUPFAM" id="SSF158472">
    <property type="entry name" value="HAMP domain-like"/>
    <property type="match status" value="1"/>
</dbReference>
<evidence type="ECO:0000313" key="15">
    <source>
        <dbReference type="EMBL" id="QTA80055.1"/>
    </source>
</evidence>
<dbReference type="InterPro" id="IPR003594">
    <property type="entry name" value="HATPase_dom"/>
</dbReference>
<dbReference type="CDD" id="cd00082">
    <property type="entry name" value="HisKA"/>
    <property type="match status" value="1"/>
</dbReference>
<keyword evidence="16" id="KW-1185">Reference proteome</keyword>
<dbReference type="Pfam" id="PF18947">
    <property type="entry name" value="HAMP_2"/>
    <property type="match status" value="2"/>
</dbReference>
<dbReference type="PANTHER" id="PTHR45339:SF1">
    <property type="entry name" value="HYBRID SIGNAL TRANSDUCTION HISTIDINE KINASE J"/>
    <property type="match status" value="1"/>
</dbReference>
<evidence type="ECO:0000313" key="16">
    <source>
        <dbReference type="Proteomes" id="UP000663720"/>
    </source>
</evidence>
<sequence>MKISHKISILIGIGIIMVLIMFSINYYQDFRVAQAGQSINDLNTANELILRAIIEEKKYLSEHKEDKSRIIISLFTKAGQYIEKLKTHSLSNIQYDLLQLSAQIDEYQKIFKNLTLNINNLDTKTGYINELLFNFNRKTIDILDKTKMDIGMAMMNVEDVDENIRNIAETAMNTKLWLEQINLIINKDLFIKKDEEGFKKDMKKAFSSLQTEKKNAEIISIYRKEPEYIEYLDNVIKIIDAMPQHTKKIHLLWKEKILIEDKLDKIRDNIVKVKETIISKGKFAIEKEQKNLLFLSMLTFIIVIIGYILAGIFFLRSVTKPFLEIVNTANSIAKGDFSYTININQKGEIGILAAAFQNMHSTINNVLKEIEILVQSVYEGHLDIRCKEENLQGDWHELVNGINNILDAFMAPFDITSEYIDKIAKGDIPEKINDQYKGDFNKIINNLNMLIDAAYETSSLVEEIAEGNLDIEIRKRSENDRLMKALKIMKDVLAGILQETGGVIQNVRDGKLELRPGNADNFGGCWKELVIGLNKLIKAFTIPIYRTAEYIERISKGDIPELITGNYKGYFNDIKNNLNILITATQEITRTAQEIAGGNLKVKVEKRSKHDTMMQAFEAMIEYIRDVAHITEQVSNNQLQIKVSPKSEHDVLNHSLLRMVENLRHMMEEIESSMNTVKHQNWFKTGLAELGNKMRGEQEAAALAQNIISWISNYLQSQIGAIYLADGNKSFYLAASYAWNKRKGNSSKFTSGDGLAGQAALEKKSIIFSDIPDDYIQINSGLGKTSPKNILVFPLIYEGDTKGVIELGTVHDLRETDMEFLTQASEDIAIAFHTAQTRGKMQELLKATSRQAEELKLQQENLQSANKELESQTRVLKESETRLKEQQEELSAINEELSKRSQAIEQKNEELKEAQAKVEQKASELEMASKYKSEFLANMSHELRTPLNSILILSQLLSRNENGNLTEKQAEFAGTIHRSGSDLLSLINEILDLSKVEAGKIELHIEEINLKAFEKDLIQLFSHPAKEKGVEFITRIEPDIPDIMKTDGQRLKQILRNLLSNAFKFTRQGNVSLKIFRPSSDTSFTQSGLTHDSSLGFSVSDTGIGIPENKKAAIFEAFQQAEGSTSRRFGGTGLGLSISKEFSKLLGGEIQVRSREGEGSTFTLYLPEISSHINAEEPEPRTKPETKINKKAKQRQIKKPEIKTRETDLQEIEDDRTNIRENDRILLVVEDDPNFSKVLFNVAHEKGFKCLIAGSGEKGLELAKKFDPDAIVMDLGLPEMNGWEVMEELKKDTKTLHIPVHIISSNDKPRNLGSDIIGYMTKPVSMEEFDNVFKNIEKNISGKIKNILIVEDEKLQRETLIQLIAHGGINAVGAESAEQAFDSLLKNSFDCMILDLGLGEMSGFDLLEKMKDTENIPQIPVIIYTGRELTQEEHSQLKKYSQSIIIKNEKSQERLLNELELFLNRIEEPETPEKTRTSEKIKNTEEPEGTEKKQEVNMSGKKILIVDDDMRNVFVLTSLLEEKNFEIIVGSDGKEALEQLDHNPDTDMVLMDIMMPEMDGYEATREIRKQERFEKLPVIALTAKAMKGDMEKCMDAGSNDYLTKPVDIDRLFELIKKWL</sequence>
<keyword evidence="11" id="KW-1133">Transmembrane helix</keyword>
<evidence type="ECO:0000256" key="9">
    <source>
        <dbReference type="SAM" id="Coils"/>
    </source>
</evidence>
<feature type="modified residue" description="4-aspartylphosphate" evidence="8">
    <location>
        <position position="1274"/>
    </location>
</feature>
<keyword evidence="4 8" id="KW-0597">Phosphoprotein</keyword>
<dbReference type="SMART" id="SM00448">
    <property type="entry name" value="REC"/>
    <property type="match status" value="3"/>
</dbReference>
<feature type="transmembrane region" description="Helical" evidence="11">
    <location>
        <begin position="6"/>
        <end position="27"/>
    </location>
</feature>
<dbReference type="SUPFAM" id="SSF55874">
    <property type="entry name" value="ATPase domain of HSP90 chaperone/DNA topoisomerase II/histidine kinase"/>
    <property type="match status" value="1"/>
</dbReference>
<keyword evidence="11" id="KW-0472">Membrane</keyword>
<evidence type="ECO:0000256" key="7">
    <source>
        <dbReference type="ARBA" id="ARBA00023012"/>
    </source>
</evidence>
<dbReference type="Gene3D" id="3.40.50.2300">
    <property type="match status" value="3"/>
</dbReference>
<evidence type="ECO:0000256" key="8">
    <source>
        <dbReference type="PROSITE-ProRule" id="PRU00169"/>
    </source>
</evidence>
<feature type="domain" description="Response regulatory" evidence="13">
    <location>
        <begin position="1346"/>
        <end position="1462"/>
    </location>
</feature>
<dbReference type="Pfam" id="PF00512">
    <property type="entry name" value="HisKA"/>
    <property type="match status" value="1"/>
</dbReference>
<dbReference type="FunFam" id="3.30.565.10:FF:000010">
    <property type="entry name" value="Sensor histidine kinase RcsC"/>
    <property type="match status" value="1"/>
</dbReference>
<dbReference type="Gene3D" id="3.30.450.40">
    <property type="match status" value="1"/>
</dbReference>
<proteinExistence type="predicted"/>
<dbReference type="SUPFAM" id="SSF52172">
    <property type="entry name" value="CheY-like"/>
    <property type="match status" value="3"/>
</dbReference>
<organism evidence="15 16">
    <name type="scientific">Desulfonema limicola</name>
    <dbReference type="NCBI Taxonomy" id="45656"/>
    <lineage>
        <taxon>Bacteria</taxon>
        <taxon>Pseudomonadati</taxon>
        <taxon>Thermodesulfobacteriota</taxon>
        <taxon>Desulfobacteria</taxon>
        <taxon>Desulfobacterales</taxon>
        <taxon>Desulfococcaceae</taxon>
        <taxon>Desulfonema</taxon>
    </lineage>
</organism>
<keyword evidence="5" id="KW-0808">Transferase</keyword>
<feature type="transmembrane region" description="Helical" evidence="11">
    <location>
        <begin position="292"/>
        <end position="315"/>
    </location>
</feature>
<dbReference type="PROSITE" id="PS50885">
    <property type="entry name" value="HAMP"/>
    <property type="match status" value="2"/>
</dbReference>
<feature type="modified residue" description="4-aspartylphosphate" evidence="8">
    <location>
        <position position="1395"/>
    </location>
</feature>
<feature type="domain" description="Response regulatory" evidence="13">
    <location>
        <begin position="1225"/>
        <end position="1337"/>
    </location>
</feature>
<reference evidence="15" key="1">
    <citation type="journal article" date="2021" name="Microb. Physiol.">
        <title>Proteogenomic Insights into the Physiology of Marine, Sulfate-Reducing, Filamentous Desulfonema limicola and Desulfonema magnum.</title>
        <authorList>
            <person name="Schnaars V."/>
            <person name="Wohlbrand L."/>
            <person name="Scheve S."/>
            <person name="Hinrichs C."/>
            <person name="Reinhardt R."/>
            <person name="Rabus R."/>
        </authorList>
    </citation>
    <scope>NUCLEOTIDE SEQUENCE</scope>
    <source>
        <strain evidence="15">5ac10</strain>
    </source>
</reference>
<evidence type="ECO:0000259" key="12">
    <source>
        <dbReference type="PROSITE" id="PS50109"/>
    </source>
</evidence>
<protein>
    <recommendedName>
        <fullName evidence="3">histidine kinase</fullName>
        <ecNumber evidence="3">2.7.13.3</ecNumber>
    </recommendedName>
</protein>
<evidence type="ECO:0000259" key="14">
    <source>
        <dbReference type="PROSITE" id="PS50885"/>
    </source>
</evidence>
<feature type="region of interest" description="Disordered" evidence="10">
    <location>
        <begin position="1469"/>
        <end position="1495"/>
    </location>
</feature>
<dbReference type="Pfam" id="PF00672">
    <property type="entry name" value="HAMP"/>
    <property type="match status" value="1"/>
</dbReference>
<dbReference type="CDD" id="cd06225">
    <property type="entry name" value="HAMP"/>
    <property type="match status" value="1"/>
</dbReference>